<proteinExistence type="predicted"/>
<feature type="region of interest" description="Disordered" evidence="1">
    <location>
        <begin position="48"/>
        <end position="115"/>
    </location>
</feature>
<dbReference type="InterPro" id="IPR002130">
    <property type="entry name" value="Cyclophilin-type_PPIase_dom"/>
</dbReference>
<dbReference type="RefSeq" id="XP_004987449.1">
    <property type="nucleotide sequence ID" value="XM_004987392.1"/>
</dbReference>
<evidence type="ECO:0000313" key="5">
    <source>
        <dbReference type="Proteomes" id="UP000007799"/>
    </source>
</evidence>
<dbReference type="InterPro" id="IPR029000">
    <property type="entry name" value="Cyclophilin-like_dom_sf"/>
</dbReference>
<reference evidence="4" key="1">
    <citation type="submission" date="2009-08" db="EMBL/GenBank/DDBJ databases">
        <title>Annotation of Salpingoeca rosetta.</title>
        <authorList>
            <consortium name="The Broad Institute Genome Sequencing Platform"/>
            <person name="Russ C."/>
            <person name="Cuomo C."/>
            <person name="Burger G."/>
            <person name="Gray M.W."/>
            <person name="Holland P.W.H."/>
            <person name="King N."/>
            <person name="Lang F.B.F."/>
            <person name="Roger A.J."/>
            <person name="Ruiz-Trillo I."/>
            <person name="Young S.K."/>
            <person name="Zeng Q."/>
            <person name="Gargeya S."/>
            <person name="Alvarado L."/>
            <person name="Berlin A."/>
            <person name="Chapman S.B."/>
            <person name="Chen Z."/>
            <person name="Freedman E."/>
            <person name="Gellesch M."/>
            <person name="Goldberg J."/>
            <person name="Griggs A."/>
            <person name="Gujja S."/>
            <person name="Heilman E."/>
            <person name="Heiman D."/>
            <person name="Howarth C."/>
            <person name="Mehta T."/>
            <person name="Neiman D."/>
            <person name="Pearson M."/>
            <person name="Roberts A."/>
            <person name="Saif S."/>
            <person name="Shea T."/>
            <person name="Shenoy N."/>
            <person name="Sisk P."/>
            <person name="Stolte C."/>
            <person name="Sykes S."/>
            <person name="White J."/>
            <person name="Yandava C."/>
            <person name="Haas B."/>
            <person name="Nusbaum C."/>
            <person name="Birren B."/>
        </authorList>
    </citation>
    <scope>NUCLEOTIDE SEQUENCE [LARGE SCALE GENOMIC DNA]</scope>
    <source>
        <strain evidence="4">ATCC 50818</strain>
    </source>
</reference>
<dbReference type="Proteomes" id="UP000007799">
    <property type="component" value="Unassembled WGS sequence"/>
</dbReference>
<feature type="compositionally biased region" description="Basic and acidic residues" evidence="1">
    <location>
        <begin position="53"/>
        <end position="67"/>
    </location>
</feature>
<dbReference type="Pfam" id="PF00160">
    <property type="entry name" value="Pro_isomerase"/>
    <property type="match status" value="1"/>
</dbReference>
<accession>F2UTQ6</accession>
<keyword evidence="2" id="KW-0812">Transmembrane</keyword>
<evidence type="ECO:0000313" key="4">
    <source>
        <dbReference type="EMBL" id="EGD74419.1"/>
    </source>
</evidence>
<dbReference type="SUPFAM" id="SSF50891">
    <property type="entry name" value="Cyclophilin-like"/>
    <property type="match status" value="1"/>
</dbReference>
<dbReference type="EMBL" id="GL833096">
    <property type="protein sequence ID" value="EGD74419.1"/>
    <property type="molecule type" value="Genomic_DNA"/>
</dbReference>
<dbReference type="InParanoid" id="F2UTQ6"/>
<feature type="compositionally biased region" description="Low complexity" evidence="1">
    <location>
        <begin position="93"/>
        <end position="107"/>
    </location>
</feature>
<feature type="transmembrane region" description="Helical" evidence="2">
    <location>
        <begin position="28"/>
        <end position="47"/>
    </location>
</feature>
<dbReference type="KEGG" id="sre:PTSG_11517"/>
<protein>
    <recommendedName>
        <fullName evidence="3">PPIase cyclophilin-type domain-containing protein</fullName>
    </recommendedName>
</protein>
<dbReference type="AlphaFoldDB" id="F2UTQ6"/>
<gene>
    <name evidence="4" type="ORF">PTSG_11517</name>
</gene>
<evidence type="ECO:0000256" key="2">
    <source>
        <dbReference type="SAM" id="Phobius"/>
    </source>
</evidence>
<keyword evidence="2" id="KW-1133">Transmembrane helix</keyword>
<organism evidence="5">
    <name type="scientific">Salpingoeca rosetta (strain ATCC 50818 / BSB-021)</name>
    <dbReference type="NCBI Taxonomy" id="946362"/>
    <lineage>
        <taxon>Eukaryota</taxon>
        <taxon>Choanoflagellata</taxon>
        <taxon>Craspedida</taxon>
        <taxon>Salpingoecidae</taxon>
        <taxon>Salpingoeca</taxon>
    </lineage>
</organism>
<feature type="non-terminal residue" evidence="4">
    <location>
        <position position="217"/>
    </location>
</feature>
<feature type="domain" description="PPIase cyclophilin-type" evidence="3">
    <location>
        <begin position="153"/>
        <end position="211"/>
    </location>
</feature>
<sequence length="217" mass="23014">MAQRQPQQNRSSSEDATMAAGSAVKVRWGALATVVAVVVLVALMSSGGSNTDDSAHHAGSRVHERGGDSASYVHLNKGAVPLSNKGDGTGNNAAAAQARAGETTPSAQEEEQQPEACDCSSSEACAYGKLMSMEPSQCCECVNVPQAPEEFSVLMKTTKGDITLRIHREWSPLGADRFYELVQLGFCEPTATSIKGLSIFRVVKRFVVQFGIHGDPK</sequence>
<dbReference type="GO" id="GO:0003755">
    <property type="term" value="F:peptidyl-prolyl cis-trans isomerase activity"/>
    <property type="evidence" value="ECO:0007669"/>
    <property type="project" value="InterPro"/>
</dbReference>
<keyword evidence="5" id="KW-1185">Reference proteome</keyword>
<keyword evidence="2" id="KW-0472">Membrane</keyword>
<evidence type="ECO:0000259" key="3">
    <source>
        <dbReference type="Pfam" id="PF00160"/>
    </source>
</evidence>
<evidence type="ECO:0000256" key="1">
    <source>
        <dbReference type="SAM" id="MobiDB-lite"/>
    </source>
</evidence>
<name>F2UTQ6_SALR5</name>
<dbReference type="GeneID" id="16067968"/>
<dbReference type="Gene3D" id="2.40.100.10">
    <property type="entry name" value="Cyclophilin-like"/>
    <property type="match status" value="1"/>
</dbReference>
<dbReference type="OrthoDB" id="423037at2759"/>